<dbReference type="PANTHER" id="PTHR13778:SF47">
    <property type="entry name" value="LIPOPOLYSACCHARIDE 1,3-GALACTOSYLTRANSFERASE"/>
    <property type="match status" value="1"/>
</dbReference>
<name>A0A4U7N128_9RHOB</name>
<dbReference type="EMBL" id="SULI01000013">
    <property type="protein sequence ID" value="TKZ19330.1"/>
    <property type="molecule type" value="Genomic_DNA"/>
</dbReference>
<comment type="caution">
    <text evidence="4">The sequence shown here is derived from an EMBL/GenBank/DDBJ whole genome shotgun (WGS) entry which is preliminary data.</text>
</comment>
<dbReference type="OrthoDB" id="5672604at2"/>
<evidence type="ECO:0000313" key="4">
    <source>
        <dbReference type="EMBL" id="TKZ19330.1"/>
    </source>
</evidence>
<evidence type="ECO:0008006" key="6">
    <source>
        <dbReference type="Google" id="ProtNLM"/>
    </source>
</evidence>
<dbReference type="GO" id="GO:0046872">
    <property type="term" value="F:metal ion binding"/>
    <property type="evidence" value="ECO:0007669"/>
    <property type="project" value="UniProtKB-KW"/>
</dbReference>
<protein>
    <recommendedName>
        <fullName evidence="6">Glycosyltransferase family 8 protein</fullName>
    </recommendedName>
</protein>
<organism evidence="4 5">
    <name type="scientific">Shimia litoralis</name>
    <dbReference type="NCBI Taxonomy" id="420403"/>
    <lineage>
        <taxon>Bacteria</taxon>
        <taxon>Pseudomonadati</taxon>
        <taxon>Pseudomonadota</taxon>
        <taxon>Alphaproteobacteria</taxon>
        <taxon>Rhodobacterales</taxon>
        <taxon>Roseobacteraceae</taxon>
    </lineage>
</organism>
<keyword evidence="5" id="KW-1185">Reference proteome</keyword>
<dbReference type="AlphaFoldDB" id="A0A4U7N128"/>
<dbReference type="SUPFAM" id="SSF53448">
    <property type="entry name" value="Nucleotide-diphospho-sugar transferases"/>
    <property type="match status" value="1"/>
</dbReference>
<dbReference type="InterPro" id="IPR029044">
    <property type="entry name" value="Nucleotide-diphossugar_trans"/>
</dbReference>
<dbReference type="Pfam" id="PF01501">
    <property type="entry name" value="Glyco_transf_8"/>
    <property type="match status" value="1"/>
</dbReference>
<keyword evidence="2" id="KW-0808">Transferase</keyword>
<dbReference type="PANTHER" id="PTHR13778">
    <property type="entry name" value="GLYCOSYLTRANSFERASE 8 DOMAIN-CONTAINING PROTEIN"/>
    <property type="match status" value="1"/>
</dbReference>
<evidence type="ECO:0000256" key="3">
    <source>
        <dbReference type="ARBA" id="ARBA00022723"/>
    </source>
</evidence>
<reference evidence="4 5" key="1">
    <citation type="submission" date="2019-04" db="EMBL/GenBank/DDBJ databases">
        <title>Genome sequence of Pelagicola litoralis CL-ES2.</title>
        <authorList>
            <person name="Cao J."/>
        </authorList>
    </citation>
    <scope>NUCLEOTIDE SEQUENCE [LARGE SCALE GENOMIC DNA]</scope>
    <source>
        <strain evidence="4 5">CL-ES2</strain>
    </source>
</reference>
<evidence type="ECO:0000313" key="5">
    <source>
        <dbReference type="Proteomes" id="UP000306575"/>
    </source>
</evidence>
<evidence type="ECO:0000256" key="1">
    <source>
        <dbReference type="ARBA" id="ARBA00022676"/>
    </source>
</evidence>
<dbReference type="GO" id="GO:0016757">
    <property type="term" value="F:glycosyltransferase activity"/>
    <property type="evidence" value="ECO:0007669"/>
    <property type="project" value="UniProtKB-KW"/>
</dbReference>
<keyword evidence="1" id="KW-0328">Glycosyltransferase</keyword>
<accession>A0A4U7N128</accession>
<sequence length="389" mass="45121">MAPCSLRIEFGDQITLTDALNNAGRFPKRNTAFLSQFTDASNVRDFRFRNTTELTFGTNSVQSDDILCKQFRGTPVSRSPIRHRNAITYCVDQNVLPYALYSAEQAILCTPNRDFDVLICSLDRLDIPQHFADLGIRSVHIDLQSEIAAENLPLGWLPITTYLRLWLPRYFHATYDRILYLDADTMIQTDRLCALFKCDLNDCVIASARDVQQWKNLNKPIHDYEKRQIRHQKYLNSGVQLIDCARYVDDRCLERMLEANQRGEHLLQHDQSLVNLVLMDEIAELHPTWNWQWSSNYPLFSVFAQPQILHFCGFSKPWDTNTVYPRALSVSLYLFLARHFPDQAISPLEPSAYDTTWRARITALIHHALGLRALHKLTKRFETDLTTLK</sequence>
<gene>
    <name evidence="4" type="ORF">FAP39_11315</name>
</gene>
<dbReference type="Gene3D" id="3.90.550.10">
    <property type="entry name" value="Spore Coat Polysaccharide Biosynthesis Protein SpsA, Chain A"/>
    <property type="match status" value="1"/>
</dbReference>
<dbReference type="InterPro" id="IPR002495">
    <property type="entry name" value="Glyco_trans_8"/>
</dbReference>
<keyword evidence="3" id="KW-0479">Metal-binding</keyword>
<proteinExistence type="predicted"/>
<dbReference type="InterPro" id="IPR050748">
    <property type="entry name" value="Glycosyltrans_8_dom-fam"/>
</dbReference>
<dbReference type="Proteomes" id="UP000306575">
    <property type="component" value="Unassembled WGS sequence"/>
</dbReference>
<evidence type="ECO:0000256" key="2">
    <source>
        <dbReference type="ARBA" id="ARBA00022679"/>
    </source>
</evidence>